<dbReference type="GO" id="GO:0005886">
    <property type="term" value="C:plasma membrane"/>
    <property type="evidence" value="ECO:0007669"/>
    <property type="project" value="UniProtKB-SubCell"/>
</dbReference>
<dbReference type="InterPro" id="IPR024605">
    <property type="entry name" value="NADP_transhyd_a_C"/>
</dbReference>
<comment type="function">
    <text evidence="20">The transhydrogenation between NADH and NADP is coupled to respiration and ATP hydrolysis and functions as a proton pump across the membrane. May play a role in reactive oxygen species (ROS) detoxification in the adrenal gland.</text>
</comment>
<evidence type="ECO:0000256" key="5">
    <source>
        <dbReference type="ARBA" id="ARBA00012943"/>
    </source>
</evidence>
<evidence type="ECO:0000256" key="11">
    <source>
        <dbReference type="ARBA" id="ARBA00022857"/>
    </source>
</evidence>
<keyword evidence="14 24" id="KW-1133">Transmembrane helix</keyword>
<keyword evidence="28" id="KW-1185">Reference proteome</keyword>
<evidence type="ECO:0000256" key="17">
    <source>
        <dbReference type="ARBA" id="ARBA00023128"/>
    </source>
</evidence>
<sequence length="1112" mass="116761">MDRRVYLQSASGKNLDVVCPVRDNQVPDHSPAKCRVLDKIVTVEPLSANSTPAKRTVKRFIERWESAFCPPPSFFSALPRVRSGCARLHHACLAFGVSRGEVVSLGDVRTASTTTPSAEPVSTTPYSALTVGVPRESHQHERRVAITPQNVALLRKKGFSRVLIERGAGEGAQLQDHVYQEAGATLVDRDAIWAHSDIVLKVRTPQIDGPFNEVQALRKGSKIISFLYPAQNKPLVEALAAQGVTAFAMDRIPRISRAQVFDALSSMANIAGYKAVLEASNHFGRFLTGQVTAAGKIPPSKVLVIGAGVAGLSAIASARRMGAIVRGFDTRPAVREQVQSLGAEFIEVDFQEDGAGQGGYAKEMSKEFIEAEMKLFMEQARDVDIIITTALIPGKPAPKLITKEMVAAMKPGSVVVDLAAEAGGNCEATVPGELASYKDVTIIGYTDLPSRLPTQASTLYSNNITKYLLSMAPQDKAFGIDFNDEVVRGSIVTLNGEIIPPAAPPAPPPAPKPDAQAVAAKKEEEVTLTPWQKVTRDVTAVTGAMGTTLAMGKATGPMFMGNMMTFGLAGLVGYRAVWGVAPALHSPLMSVTNAISGMVGIGGLFIMGGGYVPTTLPEYLGAASVLLAFVNVSGGFVVTKRMLDMFKRPTDPRSIHGSMPFPPLCLAEDSSLLQARQTARRGNILGILGVASGILASLAAVGFSPETLTQFAAVAGTGAVVGGLIGRRITPTGLPQTVAALHSVVGLAAVLTSIGSVMVDIADISTLHMVTAYMGVLIGGVTFTGSLVAFLKLAGRMSSRPIALPGRHLVNSTLLGGNMATMGAFVTMAPANPGIAAACLGTSTVLSFLKGYTTTAAIGGADMPVVITVLNAYSGFALVAEGLMLDNPLLTSVGSLIGVSGSILSYIMCVAMNRSLTNVLFGGISAPAQSQKKIEGEVTQTSIDDTVESLANAENVIIIVGYGMAVAKAQYALAEIVGLLRARGVNVRFAIHPVAGRMPGQCNVLLAEASVPYDIVLEMDEINEDFSGTDVTLVIGANDTVNPIALEADSPISGMPVLHAWKSKEVIVMKRGMSSGYADVPNPMFFMPGTRMLFGDAKTSCDSIKSALEARK</sequence>
<dbReference type="SUPFAM" id="SSF51735">
    <property type="entry name" value="NAD(P)-binding Rossmann-fold domains"/>
    <property type="match status" value="1"/>
</dbReference>
<evidence type="ECO:0000256" key="2">
    <source>
        <dbReference type="ARBA" id="ARBA00004429"/>
    </source>
</evidence>
<comment type="caution">
    <text evidence="27">The sequence shown here is derived from an EMBL/GenBank/DDBJ whole genome shotgun (WGS) entry which is preliminary data.</text>
</comment>
<feature type="domain" description="Alanine dehydrogenase/pyridine nucleotide transhydrogenase NAD(H)-binding" evidence="25">
    <location>
        <begin position="280"/>
        <end position="444"/>
    </location>
</feature>
<feature type="transmembrane region" description="Helical" evidence="24">
    <location>
        <begin position="558"/>
        <end position="578"/>
    </location>
</feature>
<gene>
    <name evidence="27" type="ORF">N7492_000132</name>
</gene>
<dbReference type="InterPro" id="IPR026255">
    <property type="entry name" value="NADP_transhyd_a"/>
</dbReference>
<feature type="transmembrane region" description="Helical" evidence="24">
    <location>
        <begin position="771"/>
        <end position="791"/>
    </location>
</feature>
<evidence type="ECO:0000256" key="16">
    <source>
        <dbReference type="ARBA" id="ARBA00023027"/>
    </source>
</evidence>
<dbReference type="GO" id="GO:0005743">
    <property type="term" value="C:mitochondrial inner membrane"/>
    <property type="evidence" value="ECO:0007669"/>
    <property type="project" value="UniProtKB-SubCell"/>
</dbReference>
<dbReference type="Gene3D" id="3.40.50.720">
    <property type="entry name" value="NAD(P)-binding Rossmann-like Domain"/>
    <property type="match status" value="2"/>
</dbReference>
<dbReference type="EMBL" id="JAPQKO010000001">
    <property type="protein sequence ID" value="KAJ5182516.1"/>
    <property type="molecule type" value="Genomic_DNA"/>
</dbReference>
<evidence type="ECO:0000256" key="24">
    <source>
        <dbReference type="SAM" id="Phobius"/>
    </source>
</evidence>
<dbReference type="InterPro" id="IPR008143">
    <property type="entry name" value="Ala_DH/PNT_CS2"/>
</dbReference>
<evidence type="ECO:0000256" key="8">
    <source>
        <dbReference type="ARBA" id="ARBA00022692"/>
    </source>
</evidence>
<evidence type="ECO:0000313" key="27">
    <source>
        <dbReference type="EMBL" id="KAJ5182516.1"/>
    </source>
</evidence>
<feature type="transmembrane region" description="Helical" evidence="24">
    <location>
        <begin position="590"/>
        <end position="613"/>
    </location>
</feature>
<dbReference type="PANTHER" id="PTHR10160">
    <property type="entry name" value="NAD(P) TRANSHYDROGENASE"/>
    <property type="match status" value="1"/>
</dbReference>
<keyword evidence="16" id="KW-0520">NAD</keyword>
<evidence type="ECO:0000256" key="1">
    <source>
        <dbReference type="ARBA" id="ARBA00004292"/>
    </source>
</evidence>
<dbReference type="InterPro" id="IPR007698">
    <property type="entry name" value="AlaDH/PNT_NAD(H)-bd"/>
</dbReference>
<organism evidence="27 28">
    <name type="scientific">Penicillium capsulatum</name>
    <dbReference type="NCBI Taxonomy" id="69766"/>
    <lineage>
        <taxon>Eukaryota</taxon>
        <taxon>Fungi</taxon>
        <taxon>Dikarya</taxon>
        <taxon>Ascomycota</taxon>
        <taxon>Pezizomycotina</taxon>
        <taxon>Eurotiomycetes</taxon>
        <taxon>Eurotiomycetidae</taxon>
        <taxon>Eurotiales</taxon>
        <taxon>Aspergillaceae</taxon>
        <taxon>Penicillium</taxon>
    </lineage>
</organism>
<keyword evidence="17" id="KW-0496">Mitochondrion</keyword>
<comment type="similarity">
    <text evidence="3">In the N-terminal section; belongs to the AlaDH/PNT family.</text>
</comment>
<dbReference type="NCBIfam" id="TIGR00561">
    <property type="entry name" value="pntA"/>
    <property type="match status" value="1"/>
</dbReference>
<dbReference type="GO" id="GO:0006740">
    <property type="term" value="P:NADPH regeneration"/>
    <property type="evidence" value="ECO:0007669"/>
    <property type="project" value="TreeGrafter"/>
</dbReference>
<feature type="transmembrane region" description="Helical" evidence="24">
    <location>
        <begin position="738"/>
        <end position="759"/>
    </location>
</feature>
<dbReference type="AlphaFoldDB" id="A0A9W9LY92"/>
<comment type="similarity">
    <text evidence="21">In the C-terminal section; belongs to the PNT beta subunit family.</text>
</comment>
<keyword evidence="8 24" id="KW-0812">Transmembrane</keyword>
<dbReference type="OrthoDB" id="37244at2759"/>
<evidence type="ECO:0000259" key="26">
    <source>
        <dbReference type="SMART" id="SM01003"/>
    </source>
</evidence>
<dbReference type="Pfam" id="PF01262">
    <property type="entry name" value="AlaDh_PNT_C"/>
    <property type="match status" value="1"/>
</dbReference>
<dbReference type="SUPFAM" id="SSF52467">
    <property type="entry name" value="DHS-like NAD/FAD-binding domain"/>
    <property type="match status" value="1"/>
</dbReference>
<dbReference type="Pfam" id="PF05222">
    <property type="entry name" value="AlaDh_PNT_N"/>
    <property type="match status" value="1"/>
</dbReference>
<dbReference type="GO" id="GO:0050661">
    <property type="term" value="F:NADP binding"/>
    <property type="evidence" value="ECO:0007669"/>
    <property type="project" value="TreeGrafter"/>
</dbReference>
<dbReference type="GO" id="GO:0016491">
    <property type="term" value="F:oxidoreductase activity"/>
    <property type="evidence" value="ECO:0007669"/>
    <property type="project" value="InterPro"/>
</dbReference>
<reference evidence="27" key="2">
    <citation type="journal article" date="2023" name="IMA Fungus">
        <title>Comparative genomic study of the Penicillium genus elucidates a diverse pangenome and 15 lateral gene transfer events.</title>
        <authorList>
            <person name="Petersen C."/>
            <person name="Sorensen T."/>
            <person name="Nielsen M.R."/>
            <person name="Sondergaard T.E."/>
            <person name="Sorensen J.L."/>
            <person name="Fitzpatrick D.A."/>
            <person name="Frisvad J.C."/>
            <person name="Nielsen K.L."/>
        </authorList>
    </citation>
    <scope>NUCLEOTIDE SEQUENCE</scope>
    <source>
        <strain evidence="27">IBT 21917</strain>
    </source>
</reference>
<evidence type="ECO:0000256" key="21">
    <source>
        <dbReference type="ARBA" id="ARBA00061558"/>
    </source>
</evidence>
<dbReference type="InterPro" id="IPR029035">
    <property type="entry name" value="DHS-like_NAD/FAD-binding_dom"/>
</dbReference>
<comment type="catalytic activity">
    <reaction evidence="19">
        <text>NAD(+) + NADPH + H(+)(in) = NADH + NADP(+) + H(+)(out)</text>
        <dbReference type="Rhea" id="RHEA:47992"/>
        <dbReference type="ChEBI" id="CHEBI:15378"/>
        <dbReference type="ChEBI" id="CHEBI:57540"/>
        <dbReference type="ChEBI" id="CHEBI:57783"/>
        <dbReference type="ChEBI" id="CHEBI:57945"/>
        <dbReference type="ChEBI" id="CHEBI:58349"/>
        <dbReference type="EC" id="7.1.1.1"/>
    </reaction>
</comment>
<comment type="subcellular location">
    <subcellularLocation>
        <location evidence="2">Cell inner membrane</location>
        <topology evidence="2">Multi-pass membrane protein</topology>
    </subcellularLocation>
    <subcellularLocation>
        <location evidence="1">Mitochondrion inner membrane</location>
        <topology evidence="1">Multi-pass membrane protein</topology>
        <orientation evidence="1">Matrix side</orientation>
    </subcellularLocation>
</comment>
<dbReference type="SUPFAM" id="SSF52283">
    <property type="entry name" value="Formate/glycerate dehydrogenase catalytic domain-like"/>
    <property type="match status" value="1"/>
</dbReference>
<evidence type="ECO:0000256" key="19">
    <source>
        <dbReference type="ARBA" id="ARBA00048202"/>
    </source>
</evidence>
<reference evidence="27" key="1">
    <citation type="submission" date="2022-11" db="EMBL/GenBank/DDBJ databases">
        <authorList>
            <person name="Petersen C."/>
        </authorList>
    </citation>
    <scope>NUCLEOTIDE SEQUENCE</scope>
    <source>
        <strain evidence="27">IBT 21917</strain>
    </source>
</reference>
<keyword evidence="18 24" id="KW-0472">Membrane</keyword>
<feature type="domain" description="Alanine dehydrogenase/pyridine nucleotide transhydrogenase N-terminal" evidence="26">
    <location>
        <begin position="132"/>
        <end position="271"/>
    </location>
</feature>
<feature type="transmembrane region" description="Helical" evidence="24">
    <location>
        <begin position="889"/>
        <end position="911"/>
    </location>
</feature>
<dbReference type="InterPro" id="IPR007886">
    <property type="entry name" value="AlaDH/PNT_N"/>
</dbReference>
<evidence type="ECO:0000256" key="15">
    <source>
        <dbReference type="ARBA" id="ARBA00022990"/>
    </source>
</evidence>
<evidence type="ECO:0000256" key="12">
    <source>
        <dbReference type="ARBA" id="ARBA00022946"/>
    </source>
</evidence>
<keyword evidence="15" id="KW-0007">Acetylation</keyword>
<dbReference type="Proteomes" id="UP001146351">
    <property type="component" value="Unassembled WGS sequence"/>
</dbReference>
<feature type="transmembrane region" description="Helical" evidence="24">
    <location>
        <begin position="865"/>
        <end position="883"/>
    </location>
</feature>
<evidence type="ECO:0000256" key="4">
    <source>
        <dbReference type="ARBA" id="ARBA00011738"/>
    </source>
</evidence>
<evidence type="ECO:0000256" key="22">
    <source>
        <dbReference type="ARBA" id="ARBA00074145"/>
    </source>
</evidence>
<evidence type="ECO:0000256" key="10">
    <source>
        <dbReference type="ARBA" id="ARBA00022792"/>
    </source>
</evidence>
<keyword evidence="9" id="KW-0547">Nucleotide-binding</keyword>
<evidence type="ECO:0000256" key="3">
    <source>
        <dbReference type="ARBA" id="ARBA00005624"/>
    </source>
</evidence>
<dbReference type="NCBIfam" id="NF006942">
    <property type="entry name" value="PRK09424.1"/>
    <property type="match status" value="1"/>
</dbReference>
<evidence type="ECO:0000256" key="14">
    <source>
        <dbReference type="ARBA" id="ARBA00022989"/>
    </source>
</evidence>
<evidence type="ECO:0000256" key="20">
    <source>
        <dbReference type="ARBA" id="ARBA00054910"/>
    </source>
</evidence>
<evidence type="ECO:0000256" key="13">
    <source>
        <dbReference type="ARBA" id="ARBA00022967"/>
    </source>
</evidence>
<keyword evidence="11" id="KW-0521">NADP</keyword>
<dbReference type="PANTHER" id="PTHR10160:SF19">
    <property type="entry name" value="PROTON-TRANSLOCATING NAD(P)(+) TRANSHYDROGENASE"/>
    <property type="match status" value="1"/>
</dbReference>
<dbReference type="InterPro" id="IPR034300">
    <property type="entry name" value="PNTB-like"/>
</dbReference>
<dbReference type="FunFam" id="3.40.50.1220:FF:000002">
    <property type="entry name" value="NAD(P) transhydrogenase subunit beta"/>
    <property type="match status" value="1"/>
</dbReference>
<dbReference type="PROSITE" id="PS00837">
    <property type="entry name" value="ALADH_PNT_2"/>
    <property type="match status" value="1"/>
</dbReference>
<keyword evidence="12" id="KW-0809">Transit peptide</keyword>
<name>A0A9W9LY92_9EURO</name>
<evidence type="ECO:0000256" key="6">
    <source>
        <dbReference type="ARBA" id="ARBA00022475"/>
    </source>
</evidence>
<proteinExistence type="inferred from homology"/>
<dbReference type="FunFam" id="3.40.50.720:FF:000028">
    <property type="entry name" value="NAD(P) transhydrogenase subunit alpha"/>
    <property type="match status" value="1"/>
</dbReference>
<dbReference type="Pfam" id="PF12769">
    <property type="entry name" value="PNTB_4TM"/>
    <property type="match status" value="1"/>
</dbReference>
<accession>A0A9W9LY92</accession>
<keyword evidence="13" id="KW-1278">Translocase</keyword>
<evidence type="ECO:0000313" key="28">
    <source>
        <dbReference type="Proteomes" id="UP001146351"/>
    </source>
</evidence>
<dbReference type="CDD" id="cd05304">
    <property type="entry name" value="Rubrum_tdh"/>
    <property type="match status" value="1"/>
</dbReference>
<feature type="transmembrane region" description="Helical" evidence="24">
    <location>
        <begin position="619"/>
        <end position="638"/>
    </location>
</feature>
<keyword evidence="7" id="KW-0997">Cell inner membrane</keyword>
<feature type="transmembrane region" description="Helical" evidence="24">
    <location>
        <begin position="708"/>
        <end position="726"/>
    </location>
</feature>
<evidence type="ECO:0000259" key="25">
    <source>
        <dbReference type="SMART" id="SM01002"/>
    </source>
</evidence>
<dbReference type="Gene3D" id="3.40.50.1220">
    <property type="entry name" value="TPP-binding domain"/>
    <property type="match status" value="1"/>
</dbReference>
<evidence type="ECO:0000256" key="9">
    <source>
        <dbReference type="ARBA" id="ARBA00022741"/>
    </source>
</evidence>
<dbReference type="Pfam" id="PF02233">
    <property type="entry name" value="PNTB"/>
    <property type="match status" value="1"/>
</dbReference>
<feature type="transmembrane region" description="Helical" evidence="24">
    <location>
        <begin position="684"/>
        <end position="702"/>
    </location>
</feature>
<dbReference type="InterPro" id="IPR036291">
    <property type="entry name" value="NAD(P)-bd_dom_sf"/>
</dbReference>
<evidence type="ECO:0000256" key="18">
    <source>
        <dbReference type="ARBA" id="ARBA00023136"/>
    </source>
</evidence>
<comment type="subunit">
    <text evidence="4">Homodimer.</text>
</comment>
<dbReference type="SMART" id="SM01003">
    <property type="entry name" value="AlaDh_PNT_N"/>
    <property type="match status" value="1"/>
</dbReference>
<keyword evidence="10" id="KW-0999">Mitochondrion inner membrane</keyword>
<dbReference type="GO" id="GO:0008750">
    <property type="term" value="F:proton-translocating NAD(P)+ transhydrogenase activity"/>
    <property type="evidence" value="ECO:0007669"/>
    <property type="project" value="UniProtKB-EC"/>
</dbReference>
<dbReference type="SMART" id="SM01002">
    <property type="entry name" value="AlaDh_PNT_C"/>
    <property type="match status" value="1"/>
</dbReference>
<keyword evidence="6" id="KW-1003">Cell membrane</keyword>
<evidence type="ECO:0000256" key="23">
    <source>
        <dbReference type="ARBA" id="ARBA00079255"/>
    </source>
</evidence>
<dbReference type="EC" id="7.1.1.1" evidence="5"/>
<evidence type="ECO:0000256" key="7">
    <source>
        <dbReference type="ARBA" id="ARBA00022519"/>
    </source>
</evidence>
<protein>
    <recommendedName>
        <fullName evidence="22">NAD(P) transhydrogenase, mitochondrial</fullName>
        <ecNumber evidence="5">7.1.1.1</ecNumber>
    </recommendedName>
    <alternativeName>
        <fullName evidence="23">Nicotinamide nucleotide transhydrogenase</fullName>
    </alternativeName>
</protein>